<evidence type="ECO:0000256" key="1">
    <source>
        <dbReference type="ARBA" id="ARBA00022649"/>
    </source>
</evidence>
<dbReference type="SUPFAM" id="SSF47598">
    <property type="entry name" value="Ribbon-helix-helix"/>
    <property type="match status" value="1"/>
</dbReference>
<evidence type="ECO:0000313" key="4">
    <source>
        <dbReference type="Proteomes" id="UP000018957"/>
    </source>
</evidence>
<dbReference type="InterPro" id="IPR014795">
    <property type="entry name" value="TacA_1-like"/>
</dbReference>
<organism evidence="3 4">
    <name type="scientific">Photorhabdus khanii NC19</name>
    <dbReference type="NCBI Taxonomy" id="1004151"/>
    <lineage>
        <taxon>Bacteria</taxon>
        <taxon>Pseudomonadati</taxon>
        <taxon>Pseudomonadota</taxon>
        <taxon>Gammaproteobacteria</taxon>
        <taxon>Enterobacterales</taxon>
        <taxon>Morganellaceae</taxon>
        <taxon>Photorhabdus</taxon>
    </lineage>
</organism>
<accession>W3VAP4</accession>
<dbReference type="PATRIC" id="fig|1004151.3.peg.1508"/>
<dbReference type="Pfam" id="PF08681">
    <property type="entry name" value="TacA1"/>
    <property type="match status" value="1"/>
</dbReference>
<name>W3VAP4_9GAMM</name>
<protein>
    <recommendedName>
        <fullName evidence="5">DUF1778 domain-containing protein</fullName>
    </recommendedName>
</protein>
<dbReference type="AlphaFoldDB" id="W3VAP4"/>
<sequence>MSKIVPINMRAEPIQHALLTKAAALFHKDRSTFILDVAYREAENINHPNTHSSLPH</sequence>
<dbReference type="Gene3D" id="1.20.5.780">
    <property type="entry name" value="Single helix bin"/>
    <property type="match status" value="1"/>
</dbReference>
<evidence type="ECO:0000313" key="3">
    <source>
        <dbReference type="EMBL" id="ETS32180.1"/>
    </source>
</evidence>
<dbReference type="GO" id="GO:0006355">
    <property type="term" value="P:regulation of DNA-templated transcription"/>
    <property type="evidence" value="ECO:0007669"/>
    <property type="project" value="InterPro"/>
</dbReference>
<gene>
    <name evidence="3" type="ORF">PTE_01486</name>
</gene>
<keyword evidence="4" id="KW-1185">Reference proteome</keyword>
<comment type="caution">
    <text evidence="3">The sequence shown here is derived from an EMBL/GenBank/DDBJ whole genome shotgun (WGS) entry which is preliminary data.</text>
</comment>
<comment type="similarity">
    <text evidence="2">Belongs to the TacA antitoxin family.</text>
</comment>
<dbReference type="InterPro" id="IPR010985">
    <property type="entry name" value="Ribbon_hlx_hlx"/>
</dbReference>
<evidence type="ECO:0008006" key="5">
    <source>
        <dbReference type="Google" id="ProtNLM"/>
    </source>
</evidence>
<dbReference type="EMBL" id="AYSJ01000006">
    <property type="protein sequence ID" value="ETS32180.1"/>
    <property type="molecule type" value="Genomic_DNA"/>
</dbReference>
<keyword evidence="1" id="KW-1277">Toxin-antitoxin system</keyword>
<evidence type="ECO:0000256" key="2">
    <source>
        <dbReference type="ARBA" id="ARBA00049988"/>
    </source>
</evidence>
<proteinExistence type="inferred from homology"/>
<reference evidence="3 4" key="1">
    <citation type="submission" date="2013-11" db="EMBL/GenBank/DDBJ databases">
        <title>Elucidation of the Photorhabdus temperata genome and generation of transposon mutant library to identify motility mutants.</title>
        <authorList>
            <person name="Hurst S.G.IV."/>
            <person name="Micheals B."/>
            <person name="Abebe-Akele F."/>
            <person name="Rowedder H."/>
            <person name="Bullock H."/>
            <person name="Jackobeck R."/>
            <person name="Janicki E."/>
            <person name="Tisa L.S."/>
        </authorList>
    </citation>
    <scope>NUCLEOTIDE SEQUENCE [LARGE SCALE GENOMIC DNA]</scope>
    <source>
        <strain evidence="3 4">NC19</strain>
    </source>
</reference>
<dbReference type="Proteomes" id="UP000018957">
    <property type="component" value="Unassembled WGS sequence"/>
</dbReference>